<dbReference type="RefSeq" id="WP_054554005.1">
    <property type="nucleotide sequence ID" value="NZ_LJTC01000011.1"/>
</dbReference>
<dbReference type="PANTHER" id="PTHR37314">
    <property type="entry name" value="SLR0142 PROTEIN"/>
    <property type="match status" value="1"/>
</dbReference>
<dbReference type="Proteomes" id="UP000050378">
    <property type="component" value="Unassembled WGS sequence"/>
</dbReference>
<proteinExistence type="predicted"/>
<feature type="transmembrane region" description="Helical" evidence="1">
    <location>
        <begin position="12"/>
        <end position="31"/>
    </location>
</feature>
<dbReference type="PROSITE" id="PS51257">
    <property type="entry name" value="PROKAR_LIPOPROTEIN"/>
    <property type="match status" value="1"/>
</dbReference>
<dbReference type="EMBL" id="LJTC01000011">
    <property type="protein sequence ID" value="KPM82480.1"/>
    <property type="molecule type" value="Genomic_DNA"/>
</dbReference>
<reference evidence="2 3" key="1">
    <citation type="submission" date="2015-09" db="EMBL/GenBank/DDBJ databases">
        <title>Draft Genome Sequence of Pseudoalteromonas lipolytica UCD-48B.</title>
        <authorList>
            <person name="Krusor M."/>
            <person name="Coil D.A."/>
            <person name="Lang J.M."/>
            <person name="Eisen J.A."/>
            <person name="Alexiev A."/>
        </authorList>
    </citation>
    <scope>NUCLEOTIDE SEQUENCE [LARGE SCALE GENOMIC DNA]</scope>
    <source>
        <strain evidence="2 3">UCD-48B</strain>
    </source>
</reference>
<gene>
    <name evidence="2" type="ORF">AOG27_15970</name>
</gene>
<keyword evidence="1" id="KW-0812">Transmembrane</keyword>
<evidence type="ECO:0000256" key="1">
    <source>
        <dbReference type="SAM" id="Phobius"/>
    </source>
</evidence>
<dbReference type="InterPro" id="IPR010699">
    <property type="entry name" value="DUF1275"/>
</dbReference>
<dbReference type="STRING" id="570156.AOG27_15970"/>
<dbReference type="AlphaFoldDB" id="A0A0N8HJZ8"/>
<dbReference type="OrthoDB" id="270162at2"/>
<keyword evidence="1" id="KW-1133">Transmembrane helix</keyword>
<evidence type="ECO:0000313" key="2">
    <source>
        <dbReference type="EMBL" id="KPM82480.1"/>
    </source>
</evidence>
<name>A0A0N8HJZ8_9GAMM</name>
<dbReference type="PATRIC" id="fig|570156.3.peg.1115"/>
<feature type="transmembrane region" description="Helical" evidence="1">
    <location>
        <begin position="58"/>
        <end position="80"/>
    </location>
</feature>
<evidence type="ECO:0000313" key="3">
    <source>
        <dbReference type="Proteomes" id="UP000050378"/>
    </source>
</evidence>
<evidence type="ECO:0008006" key="4">
    <source>
        <dbReference type="Google" id="ProtNLM"/>
    </source>
</evidence>
<feature type="transmembrane region" description="Helical" evidence="1">
    <location>
        <begin position="195"/>
        <end position="214"/>
    </location>
</feature>
<feature type="transmembrane region" description="Helical" evidence="1">
    <location>
        <begin position="136"/>
        <end position="158"/>
    </location>
</feature>
<accession>A0A0N8HJZ8</accession>
<sequence length="223" mass="23672">MISKLPKWVEIGAFILALVAGCVNAVGLLSFEHQAVSHLSGTATLLSTELMHGNSLDALHLLGVLLSFLVGSGIAGFLLHSSALKLGRHYDTALLIEAGLLLGALWLLFNGSGYGHFLASAACGLQNALATTYSGAIVRTTHVTGIFTDLGIMFGRVLRGEALDKRKAKLFGLIIIGFIFGGLAGAWLFAKMTFAALYVPSAICILLALTYRVYSHRNPELND</sequence>
<organism evidence="2 3">
    <name type="scientific">Pseudoalteromonas lipolytica</name>
    <dbReference type="NCBI Taxonomy" id="570156"/>
    <lineage>
        <taxon>Bacteria</taxon>
        <taxon>Pseudomonadati</taxon>
        <taxon>Pseudomonadota</taxon>
        <taxon>Gammaproteobacteria</taxon>
        <taxon>Alteromonadales</taxon>
        <taxon>Pseudoalteromonadaceae</taxon>
        <taxon>Pseudoalteromonas</taxon>
    </lineage>
</organism>
<dbReference type="PANTHER" id="PTHR37314:SF4">
    <property type="entry name" value="UPF0700 TRANSMEMBRANE PROTEIN YOAK"/>
    <property type="match status" value="1"/>
</dbReference>
<feature type="transmembrane region" description="Helical" evidence="1">
    <location>
        <begin position="170"/>
        <end position="189"/>
    </location>
</feature>
<protein>
    <recommendedName>
        <fullName evidence="4">DUF1275 domain-containing protein</fullName>
    </recommendedName>
</protein>
<feature type="transmembrane region" description="Helical" evidence="1">
    <location>
        <begin position="92"/>
        <end position="109"/>
    </location>
</feature>
<keyword evidence="1" id="KW-0472">Membrane</keyword>
<dbReference type="Pfam" id="PF06912">
    <property type="entry name" value="DUF1275"/>
    <property type="match status" value="1"/>
</dbReference>
<comment type="caution">
    <text evidence="2">The sequence shown here is derived from an EMBL/GenBank/DDBJ whole genome shotgun (WGS) entry which is preliminary data.</text>
</comment>